<reference evidence="3" key="1">
    <citation type="submission" date="2025-08" db="UniProtKB">
        <authorList>
            <consortium name="RefSeq"/>
        </authorList>
    </citation>
    <scope>IDENTIFICATION</scope>
    <source>
        <tissue evidence="3">Liver</tissue>
    </source>
</reference>
<dbReference type="Proteomes" id="UP000695026">
    <property type="component" value="Unplaced"/>
</dbReference>
<evidence type="ECO:0000313" key="2">
    <source>
        <dbReference type="Proteomes" id="UP000695026"/>
    </source>
</evidence>
<sequence length="406" mass="45888">MPPTHQPFQGTSSSPRSLFNFSRTYGPRNAQYKHTPRRRWGRGYQSTQLSRPIQHNGSHMSGPNGGVPHDQDLLPYVDLSNPRNSFHTQPRASYDSSSICSSEQEHYPQPNPGYFSPAPDHVGHDSRPICSEQECYPQPNPGYFSHAPDHVGRGSWPICSEQERYSNYSHIPLHAGYETRPVSVIEPEHHPQPSPSYSCGPNSIGCDSRSIHFLEEEQCVQSYLGNDSHTLQDGRPTRFAEQEARLQFHPSSSSHVPEDAGYASRPINSVEQEQGLPSFPHDYSPVSHGAGCDSRIIGLPERALWPPLNPRSDVLVQHDARNGPWSTDGDEDDAGFPLHMEGEIHHNGFWLDFFTHRGGRAPYRLLRRGPRRGSRKMPARRRQQAYDRRHASAPYAKNWNSTRNPC</sequence>
<dbReference type="RefSeq" id="XP_025032572.1">
    <property type="nucleotide sequence ID" value="XM_025176804.1"/>
</dbReference>
<dbReference type="GeneID" id="112542882"/>
<name>A0A9F5N5D6_PYTBI</name>
<feature type="compositionally biased region" description="Basic residues" evidence="1">
    <location>
        <begin position="369"/>
        <end position="383"/>
    </location>
</feature>
<feature type="compositionally biased region" description="Polar residues" evidence="1">
    <location>
        <begin position="1"/>
        <end position="23"/>
    </location>
</feature>
<protein>
    <submittedName>
        <fullName evidence="3">Uncharacterized protein LOC112542882</fullName>
    </submittedName>
</protein>
<organism evidence="2 3">
    <name type="scientific">Python bivittatus</name>
    <name type="common">Burmese python</name>
    <name type="synonym">Python molurus bivittatus</name>
    <dbReference type="NCBI Taxonomy" id="176946"/>
    <lineage>
        <taxon>Eukaryota</taxon>
        <taxon>Metazoa</taxon>
        <taxon>Chordata</taxon>
        <taxon>Craniata</taxon>
        <taxon>Vertebrata</taxon>
        <taxon>Euteleostomi</taxon>
        <taxon>Lepidosauria</taxon>
        <taxon>Squamata</taxon>
        <taxon>Bifurcata</taxon>
        <taxon>Unidentata</taxon>
        <taxon>Episquamata</taxon>
        <taxon>Toxicofera</taxon>
        <taxon>Serpentes</taxon>
        <taxon>Henophidia</taxon>
        <taxon>Pythonidae</taxon>
        <taxon>Python</taxon>
    </lineage>
</organism>
<keyword evidence="2" id="KW-1185">Reference proteome</keyword>
<dbReference type="AlphaFoldDB" id="A0A9F5N5D6"/>
<accession>A0A9F5N5D6</accession>
<gene>
    <name evidence="3" type="primary">LOC112542882</name>
</gene>
<dbReference type="OrthoDB" id="10351582at2759"/>
<proteinExistence type="predicted"/>
<feature type="compositionally biased region" description="Polar residues" evidence="1">
    <location>
        <begin position="44"/>
        <end position="61"/>
    </location>
</feature>
<dbReference type="KEGG" id="pbi:112542882"/>
<evidence type="ECO:0000313" key="3">
    <source>
        <dbReference type="RefSeq" id="XP_025032572.1"/>
    </source>
</evidence>
<evidence type="ECO:0000256" key="1">
    <source>
        <dbReference type="SAM" id="MobiDB-lite"/>
    </source>
</evidence>
<feature type="compositionally biased region" description="Polar residues" evidence="1">
    <location>
        <begin position="81"/>
        <end position="102"/>
    </location>
</feature>
<feature type="region of interest" description="Disordered" evidence="1">
    <location>
        <begin position="369"/>
        <end position="406"/>
    </location>
</feature>
<feature type="region of interest" description="Disordered" evidence="1">
    <location>
        <begin position="1"/>
        <end position="132"/>
    </location>
</feature>